<feature type="compositionally biased region" description="Polar residues" evidence="1">
    <location>
        <begin position="89"/>
        <end position="104"/>
    </location>
</feature>
<feature type="region of interest" description="Disordered" evidence="1">
    <location>
        <begin position="229"/>
        <end position="283"/>
    </location>
</feature>
<feature type="region of interest" description="Disordered" evidence="1">
    <location>
        <begin position="62"/>
        <end position="105"/>
    </location>
</feature>
<feature type="compositionally biased region" description="Acidic residues" evidence="1">
    <location>
        <begin position="240"/>
        <end position="260"/>
    </location>
</feature>
<dbReference type="EMBL" id="BQFW01000012">
    <property type="protein sequence ID" value="GJJ76264.1"/>
    <property type="molecule type" value="Genomic_DNA"/>
</dbReference>
<gene>
    <name evidence="2" type="ORF">EMPS_08623</name>
</gene>
<dbReference type="AlphaFoldDB" id="A0A9P3HGC7"/>
<proteinExistence type="predicted"/>
<keyword evidence="3" id="KW-1185">Reference proteome</keyword>
<feature type="region of interest" description="Disordered" evidence="1">
    <location>
        <begin position="341"/>
        <end position="384"/>
    </location>
</feature>
<organism evidence="2 3">
    <name type="scientific">Entomortierella parvispora</name>
    <dbReference type="NCBI Taxonomy" id="205924"/>
    <lineage>
        <taxon>Eukaryota</taxon>
        <taxon>Fungi</taxon>
        <taxon>Fungi incertae sedis</taxon>
        <taxon>Mucoromycota</taxon>
        <taxon>Mortierellomycotina</taxon>
        <taxon>Mortierellomycetes</taxon>
        <taxon>Mortierellales</taxon>
        <taxon>Mortierellaceae</taxon>
        <taxon>Entomortierella</taxon>
    </lineage>
</organism>
<reference evidence="2" key="1">
    <citation type="submission" date="2021-11" db="EMBL/GenBank/DDBJ databases">
        <authorList>
            <person name="Herlambang A."/>
            <person name="Guo Y."/>
            <person name="Takashima Y."/>
            <person name="Nishizawa T."/>
        </authorList>
    </citation>
    <scope>NUCLEOTIDE SEQUENCE</scope>
    <source>
        <strain evidence="2">E1425</strain>
    </source>
</reference>
<evidence type="ECO:0000313" key="3">
    <source>
        <dbReference type="Proteomes" id="UP000827284"/>
    </source>
</evidence>
<sequence length="408" mass="43748">MGEQNYDLEQDRPVMEKPTPSLLQQQKQHLGIAKEAARTTTTTALDASAELHTIATKQITENSGCISGSAPLPFVNTSPPDNSDAVPSLTKNTNTSAVADSSPTGMEGVIEGEITLLQIQQTRPMGDNTATSLLDAASPIQARFPSNSGATLFTDTQSKVLPKECNVTWPQTPESVVQEQKQEQEQSELMDEDVIMEEITETCPPALSTSQETPLGANHHILEPSNDEMKEINQPGMDDSNSESDQDDDNCNDNDDDEEAPSDKKGKARGSSSSSSHPIPREPTILSFDDAVYSAVPVSSELYIIPFCSKGFNWNADLFLKPHQRRNLGLDDLYRTLSTESRISSSGSSSSTTSATTSSNDGLTDAASVDSRPSSSGVASNNGHSHGSAIHVHEIWLSDLDTATILPA</sequence>
<dbReference type="OrthoDB" id="2437453at2759"/>
<feature type="region of interest" description="Disordered" evidence="1">
    <location>
        <begin position="1"/>
        <end position="21"/>
    </location>
</feature>
<dbReference type="Proteomes" id="UP000827284">
    <property type="component" value="Unassembled WGS sequence"/>
</dbReference>
<comment type="caution">
    <text evidence="2">The sequence shown here is derived from an EMBL/GenBank/DDBJ whole genome shotgun (WGS) entry which is preliminary data.</text>
</comment>
<feature type="compositionally biased region" description="Polar residues" evidence="1">
    <location>
        <begin position="371"/>
        <end position="384"/>
    </location>
</feature>
<accession>A0A9P3HGC7</accession>
<feature type="compositionally biased region" description="Low complexity" evidence="1">
    <location>
        <begin position="341"/>
        <end position="359"/>
    </location>
</feature>
<evidence type="ECO:0000313" key="2">
    <source>
        <dbReference type="EMBL" id="GJJ76264.1"/>
    </source>
</evidence>
<protein>
    <submittedName>
        <fullName evidence="2">Uncharacterized protein</fullName>
    </submittedName>
</protein>
<name>A0A9P3HGC7_9FUNG</name>
<reference evidence="2" key="2">
    <citation type="journal article" date="2022" name="Microbiol. Resour. Announc.">
        <title>Whole-Genome Sequence of Entomortierella parvispora E1425, a Mucoromycotan Fungus Associated with Burkholderiaceae-Related Endosymbiotic Bacteria.</title>
        <authorList>
            <person name="Herlambang A."/>
            <person name="Guo Y."/>
            <person name="Takashima Y."/>
            <person name="Narisawa K."/>
            <person name="Ohta H."/>
            <person name="Nishizawa T."/>
        </authorList>
    </citation>
    <scope>NUCLEOTIDE SEQUENCE</scope>
    <source>
        <strain evidence="2">E1425</strain>
    </source>
</reference>
<evidence type="ECO:0000256" key="1">
    <source>
        <dbReference type="SAM" id="MobiDB-lite"/>
    </source>
</evidence>